<feature type="domain" description="InsA N-terminal zinc ribbon" evidence="1">
    <location>
        <begin position="16"/>
        <end position="39"/>
    </location>
</feature>
<protein>
    <recommendedName>
        <fullName evidence="1">InsA N-terminal zinc ribbon domain-containing protein</fullName>
    </recommendedName>
</protein>
<reference evidence="2" key="1">
    <citation type="submission" date="2020-02" db="EMBL/GenBank/DDBJ databases">
        <authorList>
            <person name="Meier V. D."/>
        </authorList>
    </citation>
    <scope>NUCLEOTIDE SEQUENCE</scope>
    <source>
        <strain evidence="2">AVDCRST_MAG81</strain>
    </source>
</reference>
<dbReference type="GO" id="GO:0006313">
    <property type="term" value="P:DNA transposition"/>
    <property type="evidence" value="ECO:0007669"/>
    <property type="project" value="InterPro"/>
</dbReference>
<dbReference type="EMBL" id="CADCWO010000219">
    <property type="protein sequence ID" value="CAA9587772.1"/>
    <property type="molecule type" value="Genomic_DNA"/>
</dbReference>
<dbReference type="Pfam" id="PF03811">
    <property type="entry name" value="Zn_ribbon_InsA"/>
    <property type="match status" value="1"/>
</dbReference>
<accession>A0A6J4VWI7</accession>
<evidence type="ECO:0000259" key="1">
    <source>
        <dbReference type="Pfam" id="PF03811"/>
    </source>
</evidence>
<organism evidence="2">
    <name type="scientific">uncultured Synechococcales cyanobacterium</name>
    <dbReference type="NCBI Taxonomy" id="1936017"/>
    <lineage>
        <taxon>Bacteria</taxon>
        <taxon>Bacillati</taxon>
        <taxon>Cyanobacteriota</taxon>
        <taxon>Cyanophyceae</taxon>
        <taxon>Synechococcales</taxon>
        <taxon>environmental samples</taxon>
    </lineage>
</organism>
<dbReference type="AlphaFoldDB" id="A0A6J4VWI7"/>
<gene>
    <name evidence="2" type="ORF">AVDCRST_MAG81-4245</name>
</gene>
<name>A0A6J4VWI7_9CYAN</name>
<evidence type="ECO:0000313" key="2">
    <source>
        <dbReference type="EMBL" id="CAA9587772.1"/>
    </source>
</evidence>
<proteinExistence type="predicted"/>
<dbReference type="InterPro" id="IPR003220">
    <property type="entry name" value="InsA_N_dom_Znf"/>
</dbReference>
<sequence length="39" mass="4308">MEQPLATLAHIMVFETICCPNCNSTNVVKNGKSDEGKQR</sequence>